<comment type="similarity">
    <text evidence="1">Belongs to the metallo-dependent hydrolases superfamily. CpsB/CapC family.</text>
</comment>
<dbReference type="Pfam" id="PF19567">
    <property type="entry name" value="CpsB_CapC"/>
    <property type="match status" value="1"/>
</dbReference>
<sequence length="265" mass="29774">MGFFSRFLGNKDEKGNVKVLGKLAFLEVDMHNHILPGIDDGSKNTQQSINLINGLQHMGLNRLICTPHIMEGVHRNNISTITKAYSELEIALAEENKKPQIRVAAEHMIDDGIATLISTDSLCVMPGGYVLIEMSYLSESRALFHTIQNIIKLGYKPILAHPERYNYYHMDFGMYKQIKDAGCLLQLNLLAISRYYGESVKAIALTLLKSGMYDFVGTDLHHERHLKALEQVVAKYPVRDMLKTCKIKNQTLLDCSDSNFSIAAG</sequence>
<gene>
    <name evidence="5" type="ORF">ACFSQ3_03665</name>
</gene>
<dbReference type="SUPFAM" id="SSF89550">
    <property type="entry name" value="PHP domain-like"/>
    <property type="match status" value="1"/>
</dbReference>
<dbReference type="PANTHER" id="PTHR39181">
    <property type="entry name" value="TYROSINE-PROTEIN PHOSPHATASE YWQE"/>
    <property type="match status" value="1"/>
</dbReference>
<evidence type="ECO:0000313" key="5">
    <source>
        <dbReference type="EMBL" id="MFD2598040.1"/>
    </source>
</evidence>
<name>A0ABW5NGS3_9SPHI</name>
<dbReference type="RefSeq" id="WP_380867568.1">
    <property type="nucleotide sequence ID" value="NZ_JBHUMA010000004.1"/>
</dbReference>
<proteinExistence type="inferred from homology"/>
<evidence type="ECO:0000256" key="4">
    <source>
        <dbReference type="ARBA" id="ARBA00051722"/>
    </source>
</evidence>
<dbReference type="Proteomes" id="UP001597393">
    <property type="component" value="Unassembled WGS sequence"/>
</dbReference>
<evidence type="ECO:0000256" key="2">
    <source>
        <dbReference type="ARBA" id="ARBA00013064"/>
    </source>
</evidence>
<dbReference type="EMBL" id="JBHUMA010000004">
    <property type="protein sequence ID" value="MFD2598040.1"/>
    <property type="molecule type" value="Genomic_DNA"/>
</dbReference>
<keyword evidence="3" id="KW-0378">Hydrolase</keyword>
<dbReference type="InterPro" id="IPR016195">
    <property type="entry name" value="Pol/histidinol_Pase-like"/>
</dbReference>
<dbReference type="EC" id="3.1.3.48" evidence="2"/>
<reference evidence="6" key="1">
    <citation type="journal article" date="2019" name="Int. J. Syst. Evol. Microbiol.">
        <title>The Global Catalogue of Microorganisms (GCM) 10K type strain sequencing project: providing services to taxonomists for standard genome sequencing and annotation.</title>
        <authorList>
            <consortium name="The Broad Institute Genomics Platform"/>
            <consortium name="The Broad Institute Genome Sequencing Center for Infectious Disease"/>
            <person name="Wu L."/>
            <person name="Ma J."/>
        </authorList>
    </citation>
    <scope>NUCLEOTIDE SEQUENCE [LARGE SCALE GENOMIC DNA]</scope>
    <source>
        <strain evidence="6">KCTC 42248</strain>
    </source>
</reference>
<dbReference type="InterPro" id="IPR016667">
    <property type="entry name" value="Caps_polysacc_synth_CpsB/CapC"/>
</dbReference>
<comment type="catalytic activity">
    <reaction evidence="4">
        <text>O-phospho-L-tyrosyl-[protein] + H2O = L-tyrosyl-[protein] + phosphate</text>
        <dbReference type="Rhea" id="RHEA:10684"/>
        <dbReference type="Rhea" id="RHEA-COMP:10136"/>
        <dbReference type="Rhea" id="RHEA-COMP:20101"/>
        <dbReference type="ChEBI" id="CHEBI:15377"/>
        <dbReference type="ChEBI" id="CHEBI:43474"/>
        <dbReference type="ChEBI" id="CHEBI:46858"/>
        <dbReference type="ChEBI" id="CHEBI:61978"/>
        <dbReference type="EC" id="3.1.3.48"/>
    </reaction>
</comment>
<dbReference type="PANTHER" id="PTHR39181:SF1">
    <property type="entry name" value="TYROSINE-PROTEIN PHOSPHATASE YWQE"/>
    <property type="match status" value="1"/>
</dbReference>
<evidence type="ECO:0000256" key="1">
    <source>
        <dbReference type="ARBA" id="ARBA00005750"/>
    </source>
</evidence>
<comment type="caution">
    <text evidence="5">The sequence shown here is derived from an EMBL/GenBank/DDBJ whole genome shotgun (WGS) entry which is preliminary data.</text>
</comment>
<keyword evidence="6" id="KW-1185">Reference proteome</keyword>
<protein>
    <recommendedName>
        <fullName evidence="2">protein-tyrosine-phosphatase</fullName>
        <ecNumber evidence="2">3.1.3.48</ecNumber>
    </recommendedName>
</protein>
<accession>A0ABW5NGS3</accession>
<dbReference type="Gene3D" id="3.20.20.140">
    <property type="entry name" value="Metal-dependent hydrolases"/>
    <property type="match status" value="1"/>
</dbReference>
<organism evidence="5 6">
    <name type="scientific">Sphingobacterium corticis</name>
    <dbReference type="NCBI Taxonomy" id="1812823"/>
    <lineage>
        <taxon>Bacteria</taxon>
        <taxon>Pseudomonadati</taxon>
        <taxon>Bacteroidota</taxon>
        <taxon>Sphingobacteriia</taxon>
        <taxon>Sphingobacteriales</taxon>
        <taxon>Sphingobacteriaceae</taxon>
        <taxon>Sphingobacterium</taxon>
    </lineage>
</organism>
<evidence type="ECO:0000256" key="3">
    <source>
        <dbReference type="ARBA" id="ARBA00022801"/>
    </source>
</evidence>
<evidence type="ECO:0000313" key="6">
    <source>
        <dbReference type="Proteomes" id="UP001597393"/>
    </source>
</evidence>